<dbReference type="STRING" id="13706.A0A1X2H2C8"/>
<proteinExistence type="predicted"/>
<comment type="caution">
    <text evidence="1">The sequence shown here is derived from an EMBL/GenBank/DDBJ whole genome shotgun (WGS) entry which is preliminary data.</text>
</comment>
<keyword evidence="2" id="KW-1185">Reference proteome</keyword>
<sequence length="267" mass="29783">MASHLLRASLRAVSRPAIRYGATSSAMPRLGAFAKPMIRPMGCQSVRFMSAGGGKFDSDLAHKLNEEHTFEKSNEEAGEPAFVKEFLERNAFQIEDKPGHDEVSLTRSFGNEKIRVLFSIADINNATPDEGFFQEEAAEAAVEEEDSELPASFPVRASVTIEKADKGSVVIDTVAQDGEIAIESVMYYKDGKLATEQSAEADWQRRGLYIGPQFDELDEGLQELFAQYLEERGVDTALASFLPDYVEHKEQKEYIRWLENVKNFVSA</sequence>
<accession>A0A1X2H2C8</accession>
<dbReference type="GO" id="GO:0042256">
    <property type="term" value="P:cytosolic ribosome assembly"/>
    <property type="evidence" value="ECO:0007669"/>
    <property type="project" value="TreeGrafter"/>
</dbReference>
<dbReference type="AlphaFoldDB" id="A0A1X2H2C8"/>
<dbReference type="SUPFAM" id="SSF54529">
    <property type="entry name" value="Mitochondrial glycoprotein MAM33-like"/>
    <property type="match status" value="1"/>
</dbReference>
<dbReference type="FunCoup" id="A0A1X2H2C8">
    <property type="interactions" value="139"/>
</dbReference>
<evidence type="ECO:0000313" key="2">
    <source>
        <dbReference type="Proteomes" id="UP000242180"/>
    </source>
</evidence>
<dbReference type="Proteomes" id="UP000242180">
    <property type="component" value="Unassembled WGS sequence"/>
</dbReference>
<name>A0A1X2H2C8_SYNRA</name>
<dbReference type="GO" id="GO:0005759">
    <property type="term" value="C:mitochondrial matrix"/>
    <property type="evidence" value="ECO:0007669"/>
    <property type="project" value="InterPro"/>
</dbReference>
<organism evidence="1 2">
    <name type="scientific">Syncephalastrum racemosum</name>
    <name type="common">Filamentous fungus</name>
    <dbReference type="NCBI Taxonomy" id="13706"/>
    <lineage>
        <taxon>Eukaryota</taxon>
        <taxon>Fungi</taxon>
        <taxon>Fungi incertae sedis</taxon>
        <taxon>Mucoromycota</taxon>
        <taxon>Mucoromycotina</taxon>
        <taxon>Mucoromycetes</taxon>
        <taxon>Mucorales</taxon>
        <taxon>Syncephalastraceae</taxon>
        <taxon>Syncephalastrum</taxon>
    </lineage>
</organism>
<evidence type="ECO:0000313" key="1">
    <source>
        <dbReference type="EMBL" id="ORY91181.1"/>
    </source>
</evidence>
<reference evidence="1 2" key="1">
    <citation type="submission" date="2016-07" db="EMBL/GenBank/DDBJ databases">
        <title>Pervasive Adenine N6-methylation of Active Genes in Fungi.</title>
        <authorList>
            <consortium name="DOE Joint Genome Institute"/>
            <person name="Mondo S.J."/>
            <person name="Dannebaum R.O."/>
            <person name="Kuo R.C."/>
            <person name="Labutti K."/>
            <person name="Haridas S."/>
            <person name="Kuo A."/>
            <person name="Salamov A."/>
            <person name="Ahrendt S.R."/>
            <person name="Lipzen A."/>
            <person name="Sullivan W."/>
            <person name="Andreopoulos W.B."/>
            <person name="Clum A."/>
            <person name="Lindquist E."/>
            <person name="Daum C."/>
            <person name="Ramamoorthy G.K."/>
            <person name="Gryganskyi A."/>
            <person name="Culley D."/>
            <person name="Magnuson J.K."/>
            <person name="James T.Y."/>
            <person name="O'Malley M.A."/>
            <person name="Stajich J.E."/>
            <person name="Spatafora J.W."/>
            <person name="Visel A."/>
            <person name="Grigoriev I.V."/>
        </authorList>
    </citation>
    <scope>NUCLEOTIDE SEQUENCE [LARGE SCALE GENOMIC DNA]</scope>
    <source>
        <strain evidence="1 2">NRRL 2496</strain>
    </source>
</reference>
<dbReference type="EMBL" id="MCGN01000011">
    <property type="protein sequence ID" value="ORY91181.1"/>
    <property type="molecule type" value="Genomic_DNA"/>
</dbReference>
<dbReference type="InterPro" id="IPR003428">
    <property type="entry name" value="MAM33"/>
</dbReference>
<dbReference type="OMA" id="CEYMMSK"/>
<dbReference type="Pfam" id="PF02330">
    <property type="entry name" value="MAM33"/>
    <property type="match status" value="1"/>
</dbReference>
<dbReference type="PANTHER" id="PTHR10826:SF1">
    <property type="entry name" value="COMPLEMENT COMPONENT 1 Q SUBCOMPONENT-BINDING PROTEIN, MITOCHONDRIAL"/>
    <property type="match status" value="1"/>
</dbReference>
<protein>
    <submittedName>
        <fullName evidence="1">Mitochondrial glyco protein</fullName>
    </submittedName>
</protein>
<dbReference type="OrthoDB" id="278212at2759"/>
<gene>
    <name evidence="1" type="ORF">BCR43DRAFT_446532</name>
</gene>
<dbReference type="PANTHER" id="PTHR10826">
    <property type="entry name" value="COMPLEMENT COMPONENT 1"/>
    <property type="match status" value="1"/>
</dbReference>
<dbReference type="InterPro" id="IPR036561">
    <property type="entry name" value="MAM33_sf"/>
</dbReference>
<dbReference type="InParanoid" id="A0A1X2H2C8"/>
<dbReference type="Gene3D" id="3.10.280.10">
    <property type="entry name" value="Mitochondrial glycoprotein"/>
    <property type="match status" value="1"/>
</dbReference>